<accession>A0A521FTH3</accession>
<name>A0A521FTH3_9RHOB</name>
<reference evidence="2 4" key="1">
    <citation type="submission" date="2017-05" db="EMBL/GenBank/DDBJ databases">
        <authorList>
            <person name="Varghese N."/>
            <person name="Submissions S."/>
        </authorList>
    </citation>
    <scope>NUCLEOTIDE SEQUENCE [LARGE SCALE GENOMIC DNA]</scope>
    <source>
        <strain evidence="2 4">DSM 100094</strain>
    </source>
</reference>
<dbReference type="EMBL" id="FXTK01000046">
    <property type="protein sequence ID" value="SMO99578.1"/>
    <property type="molecule type" value="Genomic_DNA"/>
</dbReference>
<organism evidence="2 4">
    <name type="scientific">Paracoccus laeviglucosivorans</name>
    <dbReference type="NCBI Taxonomy" id="1197861"/>
    <lineage>
        <taxon>Bacteria</taxon>
        <taxon>Pseudomonadati</taxon>
        <taxon>Pseudomonadota</taxon>
        <taxon>Alphaproteobacteria</taxon>
        <taxon>Rhodobacterales</taxon>
        <taxon>Paracoccaceae</taxon>
        <taxon>Paracoccus</taxon>
    </lineage>
</organism>
<feature type="non-terminal residue" evidence="2">
    <location>
        <position position="26"/>
    </location>
</feature>
<dbReference type="EMBL" id="FXTK01000033">
    <property type="protein sequence ID" value="SMO98350.1"/>
    <property type="molecule type" value="Genomic_DNA"/>
</dbReference>
<protein>
    <submittedName>
        <fullName evidence="2">Uncharacterized protein</fullName>
    </submittedName>
</protein>
<evidence type="ECO:0000313" key="3">
    <source>
        <dbReference type="EMBL" id="SMO99578.1"/>
    </source>
</evidence>
<keyword evidence="4" id="KW-1185">Reference proteome</keyword>
<sequence length="26" mass="2698">MDRFAAQLSFSMGFMSGGGFQVLVGG</sequence>
<evidence type="ECO:0000313" key="1">
    <source>
        <dbReference type="EMBL" id="SMO98350.1"/>
    </source>
</evidence>
<proteinExistence type="predicted"/>
<evidence type="ECO:0000313" key="4">
    <source>
        <dbReference type="Proteomes" id="UP000319014"/>
    </source>
</evidence>
<evidence type="ECO:0000313" key="2">
    <source>
        <dbReference type="EMBL" id="SMO98830.1"/>
    </source>
</evidence>
<dbReference type="EMBL" id="FXTK01000037">
    <property type="protein sequence ID" value="SMO98830.1"/>
    <property type="molecule type" value="Genomic_DNA"/>
</dbReference>
<dbReference type="AlphaFoldDB" id="A0A521FTH3"/>
<dbReference type="Proteomes" id="UP000319014">
    <property type="component" value="Unassembled WGS sequence"/>
</dbReference>
<gene>
    <name evidence="1" type="ORF">SAMN06265221_13324</name>
    <name evidence="2" type="ORF">SAMN06265221_1371</name>
    <name evidence="3" type="ORF">SAMN06265221_1461</name>
</gene>